<proteinExistence type="predicted"/>
<dbReference type="EMBL" id="CATQJA010002665">
    <property type="protein sequence ID" value="CAJ0583443.1"/>
    <property type="molecule type" value="Genomic_DNA"/>
</dbReference>
<comment type="caution">
    <text evidence="2">The sequence shown here is derived from an EMBL/GenBank/DDBJ whole genome shotgun (WGS) entry which is preliminary data.</text>
</comment>
<feature type="non-terminal residue" evidence="2">
    <location>
        <position position="278"/>
    </location>
</feature>
<feature type="transmembrane region" description="Helical" evidence="1">
    <location>
        <begin position="24"/>
        <end position="46"/>
    </location>
</feature>
<evidence type="ECO:0000313" key="3">
    <source>
        <dbReference type="Proteomes" id="UP001177023"/>
    </source>
</evidence>
<name>A0AA36G859_9BILA</name>
<keyword evidence="3" id="KW-1185">Reference proteome</keyword>
<organism evidence="2 3">
    <name type="scientific">Mesorhabditis spiculigera</name>
    <dbReference type="NCBI Taxonomy" id="96644"/>
    <lineage>
        <taxon>Eukaryota</taxon>
        <taxon>Metazoa</taxon>
        <taxon>Ecdysozoa</taxon>
        <taxon>Nematoda</taxon>
        <taxon>Chromadorea</taxon>
        <taxon>Rhabditida</taxon>
        <taxon>Rhabditina</taxon>
        <taxon>Rhabditomorpha</taxon>
        <taxon>Rhabditoidea</taxon>
        <taxon>Rhabditidae</taxon>
        <taxon>Mesorhabditinae</taxon>
        <taxon>Mesorhabditis</taxon>
    </lineage>
</organism>
<protein>
    <submittedName>
        <fullName evidence="2">Uncharacterized protein</fullName>
    </submittedName>
</protein>
<gene>
    <name evidence="2" type="ORF">MSPICULIGERA_LOCUS21523</name>
</gene>
<feature type="transmembrane region" description="Helical" evidence="1">
    <location>
        <begin position="52"/>
        <end position="74"/>
    </location>
</feature>
<evidence type="ECO:0000313" key="2">
    <source>
        <dbReference type="EMBL" id="CAJ0583443.1"/>
    </source>
</evidence>
<dbReference type="AlphaFoldDB" id="A0AA36G859"/>
<keyword evidence="1" id="KW-0812">Transmembrane</keyword>
<sequence length="278" mass="31799">MEDADLSSTIPGGGPRMKTFVIQWILKAVAVANMLIFLTGLFLGVFRSDLLIVSLALSVLGLLGMIFFTICWIYKPRFLFNNFYWERKHKPETFCVEAKIDPEVTEDLMRNIRGIPFLIQAIQYSMETSYFRDIMGEMGEGIVRTSVIHTAPACTSVLDSETNTMNTNTPRSSFNHRHSAEEQWLENGENNWRNEQLRLSLQQQSSTNNLLVFPLYEASPQRTSMDQIENEFSRIESIRRAHGPKPKTATNPFQVRCIGMSANFIEQFNTVLQTSHDT</sequence>
<reference evidence="2" key="1">
    <citation type="submission" date="2023-06" db="EMBL/GenBank/DDBJ databases">
        <authorList>
            <person name="Delattre M."/>
        </authorList>
    </citation>
    <scope>NUCLEOTIDE SEQUENCE</scope>
    <source>
        <strain evidence="2">AF72</strain>
    </source>
</reference>
<dbReference type="Proteomes" id="UP001177023">
    <property type="component" value="Unassembled WGS sequence"/>
</dbReference>
<accession>A0AA36G859</accession>
<evidence type="ECO:0000256" key="1">
    <source>
        <dbReference type="SAM" id="Phobius"/>
    </source>
</evidence>
<keyword evidence="1" id="KW-0472">Membrane</keyword>
<keyword evidence="1" id="KW-1133">Transmembrane helix</keyword>